<sequence>MSFQGPNPRQAVDRIRALEDVQKKQQLLKQSQLVGQASVTNNPGTNQAFIDTNYSINMTNNNMSLGSNNSNQRERSAYHAHQNTFGYFITQDSAFGNLILPVLPRFT</sequence>
<dbReference type="GO" id="GO:0006281">
    <property type="term" value="P:DNA repair"/>
    <property type="evidence" value="ECO:0007669"/>
    <property type="project" value="InterPro"/>
</dbReference>
<evidence type="ECO:0008006" key="4">
    <source>
        <dbReference type="Google" id="ProtNLM"/>
    </source>
</evidence>
<dbReference type="Pfam" id="PF15925">
    <property type="entry name" value="SOSSC"/>
    <property type="match status" value="1"/>
</dbReference>
<gene>
    <name evidence="2" type="primary">107369642</name>
</gene>
<proteinExistence type="inferred from homology"/>
<dbReference type="EnsemblMetazoa" id="tetur33g00490.1">
    <property type="protein sequence ID" value="tetur33g00490.1"/>
    <property type="gene ID" value="tetur33g00490"/>
</dbReference>
<reference evidence="3" key="1">
    <citation type="submission" date="2011-08" db="EMBL/GenBank/DDBJ databases">
        <authorList>
            <person name="Rombauts S."/>
        </authorList>
    </citation>
    <scope>NUCLEOTIDE SEQUENCE</scope>
    <source>
        <strain evidence="3">London</strain>
    </source>
</reference>
<evidence type="ECO:0000313" key="2">
    <source>
        <dbReference type="EnsemblMetazoa" id="tetur33g00490.1"/>
    </source>
</evidence>
<protein>
    <recommendedName>
        <fullName evidence="4">SOSS complex subunit C homolog</fullName>
    </recommendedName>
</protein>
<comment type="similarity">
    <text evidence="1">Belongs to the SOSS-C family.</text>
</comment>
<dbReference type="KEGG" id="tut:107369642"/>
<dbReference type="AlphaFoldDB" id="T1L2D1"/>
<dbReference type="PANTHER" id="PTHR31526">
    <property type="entry name" value="SOSS COMPLEX SUBUNIT C"/>
    <property type="match status" value="1"/>
</dbReference>
<dbReference type="GO" id="GO:0005654">
    <property type="term" value="C:nucleoplasm"/>
    <property type="evidence" value="ECO:0007669"/>
    <property type="project" value="TreeGrafter"/>
</dbReference>
<dbReference type="Proteomes" id="UP000015104">
    <property type="component" value="Unassembled WGS sequence"/>
</dbReference>
<dbReference type="InterPro" id="IPR031821">
    <property type="entry name" value="SOSSC"/>
</dbReference>
<keyword evidence="3" id="KW-1185">Reference proteome</keyword>
<evidence type="ECO:0000256" key="1">
    <source>
        <dbReference type="ARBA" id="ARBA00007829"/>
    </source>
</evidence>
<organism evidence="2 3">
    <name type="scientific">Tetranychus urticae</name>
    <name type="common">Two-spotted spider mite</name>
    <dbReference type="NCBI Taxonomy" id="32264"/>
    <lineage>
        <taxon>Eukaryota</taxon>
        <taxon>Metazoa</taxon>
        <taxon>Ecdysozoa</taxon>
        <taxon>Arthropoda</taxon>
        <taxon>Chelicerata</taxon>
        <taxon>Arachnida</taxon>
        <taxon>Acari</taxon>
        <taxon>Acariformes</taxon>
        <taxon>Trombidiformes</taxon>
        <taxon>Prostigmata</taxon>
        <taxon>Eleutherengona</taxon>
        <taxon>Raphignathae</taxon>
        <taxon>Tetranychoidea</taxon>
        <taxon>Tetranychidae</taxon>
        <taxon>Tetranychus</taxon>
    </lineage>
</organism>
<dbReference type="STRING" id="32264.T1L2D1"/>
<dbReference type="OMA" id="AFIDTNY"/>
<dbReference type="HOGENOM" id="CLU_145773_0_0_1"/>
<evidence type="ECO:0000313" key="3">
    <source>
        <dbReference type="Proteomes" id="UP000015104"/>
    </source>
</evidence>
<dbReference type="PANTHER" id="PTHR31526:SF2">
    <property type="entry name" value="SOSS COMPLEX SUBUNIT C"/>
    <property type="match status" value="1"/>
</dbReference>
<dbReference type="EMBL" id="CAEY01000944">
    <property type="status" value="NOT_ANNOTATED_CDS"/>
    <property type="molecule type" value="Genomic_DNA"/>
</dbReference>
<name>T1L2D1_TETUR</name>
<dbReference type="OrthoDB" id="419617at2759"/>
<reference evidence="2" key="2">
    <citation type="submission" date="2015-06" db="UniProtKB">
        <authorList>
            <consortium name="EnsemblMetazoa"/>
        </authorList>
    </citation>
    <scope>IDENTIFICATION</scope>
</reference>
<dbReference type="GO" id="GO:0070876">
    <property type="term" value="C:SOSS complex"/>
    <property type="evidence" value="ECO:0007669"/>
    <property type="project" value="InterPro"/>
</dbReference>
<accession>T1L2D1</accession>